<dbReference type="Gene3D" id="3.40.50.300">
    <property type="entry name" value="P-loop containing nucleotide triphosphate hydrolases"/>
    <property type="match status" value="1"/>
</dbReference>
<accession>A0A415RZY8</accession>
<evidence type="ECO:0008006" key="3">
    <source>
        <dbReference type="Google" id="ProtNLM"/>
    </source>
</evidence>
<reference evidence="1 2" key="1">
    <citation type="submission" date="2018-08" db="EMBL/GenBank/DDBJ databases">
        <title>A genome reference for cultivated species of the human gut microbiota.</title>
        <authorList>
            <person name="Zou Y."/>
            <person name="Xue W."/>
            <person name="Luo G."/>
        </authorList>
    </citation>
    <scope>NUCLEOTIDE SEQUENCE [LARGE SCALE GENOMIC DNA]</scope>
    <source>
        <strain evidence="1 2">AF33-12</strain>
    </source>
</reference>
<dbReference type="AlphaFoldDB" id="A0A415RZY8"/>
<dbReference type="RefSeq" id="WP_118445448.1">
    <property type="nucleotide sequence ID" value="NZ_QRQE01000085.1"/>
</dbReference>
<dbReference type="Proteomes" id="UP000285610">
    <property type="component" value="Unassembled WGS sequence"/>
</dbReference>
<dbReference type="InterPro" id="IPR027417">
    <property type="entry name" value="P-loop_NTPase"/>
</dbReference>
<dbReference type="SUPFAM" id="SSF52540">
    <property type="entry name" value="P-loop containing nucleoside triphosphate hydrolases"/>
    <property type="match status" value="1"/>
</dbReference>
<gene>
    <name evidence="1" type="ORF">DWZ50_19030</name>
</gene>
<dbReference type="EMBL" id="QRQE01000085">
    <property type="protein sequence ID" value="RHM68278.1"/>
    <property type="molecule type" value="Genomic_DNA"/>
</dbReference>
<proteinExistence type="predicted"/>
<organism evidence="1 2">
    <name type="scientific">Mediterraneibacter gnavus</name>
    <name type="common">Ruminococcus gnavus</name>
    <dbReference type="NCBI Taxonomy" id="33038"/>
    <lineage>
        <taxon>Bacteria</taxon>
        <taxon>Bacillati</taxon>
        <taxon>Bacillota</taxon>
        <taxon>Clostridia</taxon>
        <taxon>Lachnospirales</taxon>
        <taxon>Lachnospiraceae</taxon>
        <taxon>Mediterraneibacter</taxon>
    </lineage>
</organism>
<comment type="caution">
    <text evidence="1">The sequence shown here is derived from an EMBL/GenBank/DDBJ whole genome shotgun (WGS) entry which is preliminary data.</text>
</comment>
<evidence type="ECO:0000313" key="2">
    <source>
        <dbReference type="Proteomes" id="UP000285610"/>
    </source>
</evidence>
<name>A0A415RZY8_MEDGN</name>
<sequence length="122" mass="14412">MVVVSHLFLFLRKNFRGRFDSCESNLPLFGTIYFPTAPMENVFIKSIKEDKHDFLICITHNFRILEEFDRIILLKDGKIFADGTFHEISSQIQGMESQVPAEHKKKLRKRIENERENLLQNI</sequence>
<protein>
    <recommendedName>
        <fullName evidence="3">ABC transporter ATP-binding protein</fullName>
    </recommendedName>
</protein>
<evidence type="ECO:0000313" key="1">
    <source>
        <dbReference type="EMBL" id="RHM68278.1"/>
    </source>
</evidence>